<comment type="caution">
    <text evidence="3">The sequence shown here is derived from an EMBL/GenBank/DDBJ whole genome shotgun (WGS) entry which is preliminary data.</text>
</comment>
<organism evidence="3 4">
    <name type="scientific">Amycolatopsis thailandensis</name>
    <dbReference type="NCBI Taxonomy" id="589330"/>
    <lineage>
        <taxon>Bacteria</taxon>
        <taxon>Bacillati</taxon>
        <taxon>Actinomycetota</taxon>
        <taxon>Actinomycetes</taxon>
        <taxon>Pseudonocardiales</taxon>
        <taxon>Pseudonocardiaceae</taxon>
        <taxon>Amycolatopsis</taxon>
    </lineage>
</organism>
<evidence type="ECO:0000313" key="3">
    <source>
        <dbReference type="EMBL" id="OXM53788.1"/>
    </source>
</evidence>
<dbReference type="Proteomes" id="UP000215223">
    <property type="component" value="Unassembled WGS sequence"/>
</dbReference>
<dbReference type="EMBL" id="NMQT01000073">
    <property type="protein sequence ID" value="OXM53788.1"/>
    <property type="molecule type" value="Genomic_DNA"/>
</dbReference>
<feature type="compositionally biased region" description="Basic and acidic residues" evidence="1">
    <location>
        <begin position="179"/>
        <end position="190"/>
    </location>
</feature>
<dbReference type="AlphaFoldDB" id="A0A229S4F0"/>
<dbReference type="Pfam" id="PF11774">
    <property type="entry name" value="Lsr2"/>
    <property type="match status" value="1"/>
</dbReference>
<dbReference type="InterPro" id="IPR024412">
    <property type="entry name" value="Lsr2_dim_dom"/>
</dbReference>
<sequence length="244" mass="26418">MRPLPSARRGPLRAVHDEPHRRTSHPVPRGRGLLVAGTGCTRAHPAVPCRAAHGQAEAPQTPGSSAQPQHSTRCCRLSRGGCCVAKKVLLVDDFDHETPASETVLFAIDGDAFAADLSDEHAEELREAIAPFRDVATKIGKFKPERRVPTARKNGSAPSAKSVPAPADAVPMSNGKPWYKSDRSGTREVERAKKQYRDLAKQWGRENGFDIGSRGIVAEEVYTEYEAYRREKGLPVGPAAVGLA</sequence>
<feature type="compositionally biased region" description="Low complexity" evidence="1">
    <location>
        <begin position="156"/>
        <end position="171"/>
    </location>
</feature>
<reference evidence="3 4" key="1">
    <citation type="submission" date="2017-07" db="EMBL/GenBank/DDBJ databases">
        <title>Amycolatopsis thailandensis Genome sequencing and assembly.</title>
        <authorList>
            <person name="Kaur N."/>
            <person name="Mayilraj S."/>
        </authorList>
    </citation>
    <scope>NUCLEOTIDE SEQUENCE [LARGE SCALE GENOMIC DNA]</scope>
    <source>
        <strain evidence="3 4">JCM 16380</strain>
    </source>
</reference>
<dbReference type="Gene3D" id="3.30.60.230">
    <property type="entry name" value="Lsr2, dimerization domain"/>
    <property type="match status" value="1"/>
</dbReference>
<evidence type="ECO:0000256" key="1">
    <source>
        <dbReference type="SAM" id="MobiDB-lite"/>
    </source>
</evidence>
<accession>A0A229S4F0</accession>
<keyword evidence="4" id="KW-1185">Reference proteome</keyword>
<proteinExistence type="predicted"/>
<dbReference type="InterPro" id="IPR042261">
    <property type="entry name" value="Lsr2-like_dimerization"/>
</dbReference>
<name>A0A229S4F0_9PSEU</name>
<dbReference type="OrthoDB" id="3630705at2"/>
<feature type="region of interest" description="Disordered" evidence="1">
    <location>
        <begin position="1"/>
        <end position="32"/>
    </location>
</feature>
<gene>
    <name evidence="3" type="ORF">CFP71_21490</name>
</gene>
<protein>
    <recommendedName>
        <fullName evidence="2">Lsr2 dimerization domain-containing protein</fullName>
    </recommendedName>
</protein>
<evidence type="ECO:0000313" key="4">
    <source>
        <dbReference type="Proteomes" id="UP000215223"/>
    </source>
</evidence>
<evidence type="ECO:0000259" key="2">
    <source>
        <dbReference type="Pfam" id="PF11774"/>
    </source>
</evidence>
<feature type="region of interest" description="Disordered" evidence="1">
    <location>
        <begin position="148"/>
        <end position="190"/>
    </location>
</feature>
<feature type="domain" description="Lsr2 dimerization" evidence="2">
    <location>
        <begin position="87"/>
        <end position="140"/>
    </location>
</feature>
<dbReference type="GO" id="GO:0003677">
    <property type="term" value="F:DNA binding"/>
    <property type="evidence" value="ECO:0007669"/>
    <property type="project" value="InterPro"/>
</dbReference>